<keyword evidence="1" id="KW-1133">Transmembrane helix</keyword>
<name>A0A1Y3PLJ3_9BACI</name>
<comment type="caution">
    <text evidence="3">The sequence shown here is derived from an EMBL/GenBank/DDBJ whole genome shotgun (WGS) entry which is preliminary data.</text>
</comment>
<keyword evidence="1" id="KW-0812">Transmembrane</keyword>
<feature type="domain" description="Serine aminopeptidase S33" evidence="2">
    <location>
        <begin position="94"/>
        <end position="213"/>
    </location>
</feature>
<dbReference type="SUPFAM" id="SSF53474">
    <property type="entry name" value="alpha/beta-Hydrolases"/>
    <property type="match status" value="1"/>
</dbReference>
<dbReference type="Proteomes" id="UP000196475">
    <property type="component" value="Unassembled WGS sequence"/>
</dbReference>
<dbReference type="PANTHER" id="PTHR43358:SF4">
    <property type="entry name" value="ALPHA_BETA HYDROLASE FOLD-1 DOMAIN-CONTAINING PROTEIN"/>
    <property type="match status" value="1"/>
</dbReference>
<dbReference type="InterPro" id="IPR052920">
    <property type="entry name" value="DNA-binding_regulatory"/>
</dbReference>
<reference evidence="4" key="1">
    <citation type="submission" date="2016-06" db="EMBL/GenBank/DDBJ databases">
        <authorList>
            <person name="Nascimento L."/>
            <person name="Pereira R.V."/>
            <person name="Martins L.F."/>
            <person name="Quaggio R.B."/>
            <person name="Silva A.M."/>
            <person name="Setubal J.C."/>
        </authorList>
    </citation>
    <scope>NUCLEOTIDE SEQUENCE [LARGE SCALE GENOMIC DNA]</scope>
</reference>
<accession>A0A1Y3PLJ3</accession>
<organism evidence="3 4">
    <name type="scientific">Bacillus thermozeamaize</name>
    <dbReference type="NCBI Taxonomy" id="230954"/>
    <lineage>
        <taxon>Bacteria</taxon>
        <taxon>Bacillati</taxon>
        <taxon>Bacillota</taxon>
        <taxon>Bacilli</taxon>
        <taxon>Bacillales</taxon>
        <taxon>Bacillaceae</taxon>
        <taxon>Bacillus</taxon>
    </lineage>
</organism>
<sequence length="314" mass="35473">MPTRLEKRRWLTWQRVALAIAILSVLTVFSVIAVSVYVGMQLVKPDPRPIQQTPQDFGLYYEDVSFHSQKDQVLLRGWWIPSQREGQVVGSGDTVIFAHGYKYNRTNDKITALNLAKRLTNEGYNVLAFDFRRSGESEGEITTIGYLEKYDLLAAVDYVRSQRQSARVAVIGWSMGAVTAILAGAESPYIEAVVADSPFSDLRDYLSKNLPVWSNLPSFPFTPVILNVLPLMLGVDVDEVSPYQAVEKFGEKRLLLIHTKEDEAIPYTESQRIESAAPAESTELWLLDKGGHIEAYLNYKEEYEEKVLSFLKGE</sequence>
<dbReference type="EMBL" id="LZRT01000064">
    <property type="protein sequence ID" value="OUM88222.1"/>
    <property type="molecule type" value="Genomic_DNA"/>
</dbReference>
<feature type="transmembrane region" description="Helical" evidence="1">
    <location>
        <begin position="16"/>
        <end position="40"/>
    </location>
</feature>
<dbReference type="InterPro" id="IPR022742">
    <property type="entry name" value="Hydrolase_4"/>
</dbReference>
<evidence type="ECO:0000313" key="4">
    <source>
        <dbReference type="Proteomes" id="UP000196475"/>
    </source>
</evidence>
<evidence type="ECO:0000313" key="3">
    <source>
        <dbReference type="EMBL" id="OUM88222.1"/>
    </source>
</evidence>
<gene>
    <name evidence="3" type="ORF">BAA01_08530</name>
</gene>
<proteinExistence type="predicted"/>
<keyword evidence="1" id="KW-0472">Membrane</keyword>
<protein>
    <recommendedName>
        <fullName evidence="2">Serine aminopeptidase S33 domain-containing protein</fullName>
    </recommendedName>
</protein>
<evidence type="ECO:0000259" key="2">
    <source>
        <dbReference type="Pfam" id="PF12146"/>
    </source>
</evidence>
<dbReference type="AlphaFoldDB" id="A0A1Y3PLJ3"/>
<dbReference type="PANTHER" id="PTHR43358">
    <property type="entry name" value="ALPHA/BETA-HYDROLASE"/>
    <property type="match status" value="1"/>
</dbReference>
<evidence type="ECO:0000256" key="1">
    <source>
        <dbReference type="SAM" id="Phobius"/>
    </source>
</evidence>
<dbReference type="InterPro" id="IPR029058">
    <property type="entry name" value="AB_hydrolase_fold"/>
</dbReference>
<dbReference type="Pfam" id="PF12146">
    <property type="entry name" value="Hydrolase_4"/>
    <property type="match status" value="1"/>
</dbReference>
<dbReference type="Gene3D" id="3.40.50.1820">
    <property type="entry name" value="alpha/beta hydrolase"/>
    <property type="match status" value="1"/>
</dbReference>